<organism evidence="2 3">
    <name type="scientific">Aurantiacibacter sediminis</name>
    <dbReference type="NCBI Taxonomy" id="2793064"/>
    <lineage>
        <taxon>Bacteria</taxon>
        <taxon>Pseudomonadati</taxon>
        <taxon>Pseudomonadota</taxon>
        <taxon>Alphaproteobacteria</taxon>
        <taxon>Sphingomonadales</taxon>
        <taxon>Erythrobacteraceae</taxon>
        <taxon>Aurantiacibacter</taxon>
    </lineage>
</organism>
<evidence type="ECO:0000313" key="3">
    <source>
        <dbReference type="Proteomes" id="UP000602442"/>
    </source>
</evidence>
<evidence type="ECO:0000313" key="2">
    <source>
        <dbReference type="EMBL" id="MBH5322337.1"/>
    </source>
</evidence>
<protein>
    <submittedName>
        <fullName evidence="2">PepSY domain-containing protein</fullName>
    </submittedName>
</protein>
<feature type="transmembrane region" description="Helical" evidence="1">
    <location>
        <begin position="134"/>
        <end position="155"/>
    </location>
</feature>
<keyword evidence="1" id="KW-0812">Transmembrane</keyword>
<keyword evidence="1" id="KW-1133">Transmembrane helix</keyword>
<accession>A0ABS0N316</accession>
<gene>
    <name evidence="2" type="ORF">I5L03_07030</name>
</gene>
<feature type="transmembrane region" description="Helical" evidence="1">
    <location>
        <begin position="167"/>
        <end position="185"/>
    </location>
</feature>
<dbReference type="InterPro" id="IPR005625">
    <property type="entry name" value="PepSY-ass_TM"/>
</dbReference>
<evidence type="ECO:0000256" key="1">
    <source>
        <dbReference type="SAM" id="Phobius"/>
    </source>
</evidence>
<keyword evidence="3" id="KW-1185">Reference proteome</keyword>
<dbReference type="RefSeq" id="WP_197921027.1">
    <property type="nucleotide sequence ID" value="NZ_CAWPTA010000007.1"/>
</dbReference>
<dbReference type="Proteomes" id="UP000602442">
    <property type="component" value="Unassembled WGS sequence"/>
</dbReference>
<keyword evidence="1" id="KW-0472">Membrane</keyword>
<dbReference type="Pfam" id="PF03929">
    <property type="entry name" value="PepSY_TM"/>
    <property type="match status" value="1"/>
</dbReference>
<proteinExistence type="predicted"/>
<comment type="caution">
    <text evidence="2">The sequence shown here is derived from an EMBL/GenBank/DDBJ whole genome shotgun (WGS) entry which is preliminary data.</text>
</comment>
<dbReference type="EMBL" id="JAEANY010000002">
    <property type="protein sequence ID" value="MBH5322337.1"/>
    <property type="molecule type" value="Genomic_DNA"/>
</dbReference>
<feature type="transmembrane region" description="Helical" evidence="1">
    <location>
        <begin position="12"/>
        <end position="33"/>
    </location>
</feature>
<reference evidence="2 3" key="1">
    <citation type="submission" date="2020-11" db="EMBL/GenBank/DDBJ databases">
        <title>Erythrobacter sediminis sp. nov., a marine bacterium from a tidal flat of Garorim Bay.</title>
        <authorList>
            <person name="Kim D."/>
            <person name="Yoo Y."/>
            <person name="Kim J.-J."/>
        </authorList>
    </citation>
    <scope>NUCLEOTIDE SEQUENCE [LARGE SCALE GENOMIC DNA]</scope>
    <source>
        <strain evidence="2 3">JGD-13</strain>
    </source>
</reference>
<sequence length="186" mass="19626">MNRAFLTKLHLVAAAFMFPAVLMFLVTGALYTWGNKGAWYESSQTVALEQPYAELDEAGLRATALEALAAADLPEPSGSSSVSGEGAEQTFSWTGARSDLSVSAGADPMSAEVALNEASVHRWLVQLHKAKGSVWFKVYATALALVLFLLVASGVVMGMQVKALRRLTVISSTVGAVAFVGFVLLG</sequence>
<name>A0ABS0N316_9SPHN</name>